<dbReference type="GeneID" id="93642834"/>
<accession>A0A0B6ABN5</accession>
<dbReference type="Pfam" id="PF10057">
    <property type="entry name" value="MpsC"/>
    <property type="match status" value="1"/>
</dbReference>
<evidence type="ECO:0000259" key="1">
    <source>
        <dbReference type="Pfam" id="PF10057"/>
    </source>
</evidence>
<dbReference type="InterPro" id="IPR018745">
    <property type="entry name" value="MpsC"/>
</dbReference>
<sequence>MSKKIHDFNDIIRKLRKKLFGKGPERIHTVFVQNMAISTLYGNLTPAEQFIARTTEGKETVHMARTKLIQNLYAASPPEGLEDLLGAKLEYLFSDIKVEEDIAVSVFVFETNIQ</sequence>
<organism evidence="2 3">
    <name type="scientific">Priestia megaterium (strain ATCC 14581 / DSM 32 / CCUG 1817 / JCM 2506 / NBRC 15308 / NCIMB 9376 / NCTC 10342 / NRRL B-14308 / VKM B-512 / Ford 19)</name>
    <name type="common">Bacillus megaterium</name>
    <dbReference type="NCBI Taxonomy" id="1348623"/>
    <lineage>
        <taxon>Bacteria</taxon>
        <taxon>Bacillati</taxon>
        <taxon>Bacillota</taxon>
        <taxon>Bacilli</taxon>
        <taxon>Bacillales</taxon>
        <taxon>Bacillaceae</taxon>
        <taxon>Priestia</taxon>
    </lineage>
</organism>
<protein>
    <recommendedName>
        <fullName evidence="1">Na+-translocating membrane potential-generating system MpsC domain-containing protein</fullName>
    </recommendedName>
</protein>
<gene>
    <name evidence="2" type="ORF">BG04_4851</name>
</gene>
<evidence type="ECO:0000313" key="3">
    <source>
        <dbReference type="Proteomes" id="UP000031829"/>
    </source>
</evidence>
<dbReference type="EMBL" id="CP009920">
    <property type="protein sequence ID" value="AJI22350.1"/>
    <property type="molecule type" value="Genomic_DNA"/>
</dbReference>
<dbReference type="KEGG" id="bmeg:BG04_4851"/>
<name>A0A0B6ABN5_PRIM2</name>
<reference evidence="2 3" key="1">
    <citation type="journal article" date="2015" name="Genome Announc.">
        <title>Complete genome sequences for 35 biothreat assay-relevant bacillus species.</title>
        <authorList>
            <person name="Johnson S.L."/>
            <person name="Daligault H.E."/>
            <person name="Davenport K.W."/>
            <person name="Jaissle J."/>
            <person name="Frey K.G."/>
            <person name="Ladner J.T."/>
            <person name="Broomall S.M."/>
            <person name="Bishop-Lilly K.A."/>
            <person name="Bruce D.C."/>
            <person name="Gibbons H.S."/>
            <person name="Coyne S.R."/>
            <person name="Lo C.C."/>
            <person name="Meincke L."/>
            <person name="Munk A.C."/>
            <person name="Koroleva G.I."/>
            <person name="Rosenzweig C.N."/>
            <person name="Palacios G.F."/>
            <person name="Redden C.L."/>
            <person name="Minogue T.D."/>
            <person name="Chain P.S."/>
        </authorList>
    </citation>
    <scope>NUCLEOTIDE SEQUENCE [LARGE SCALE GENOMIC DNA]</scope>
    <source>
        <strain evidence="3">ATCC 14581 / DSM 32 / JCM 2506 / NBRC 15308 / NCIMB 9376 / NCTC 10342 / NRRL B-14308 / VKM B-512</strain>
    </source>
</reference>
<dbReference type="HOGENOM" id="CLU_153655_0_0_9"/>
<dbReference type="Proteomes" id="UP000031829">
    <property type="component" value="Chromosome"/>
</dbReference>
<dbReference type="AlphaFoldDB" id="A0A0B6ABN5"/>
<proteinExistence type="predicted"/>
<dbReference type="RefSeq" id="WP_034651882.1">
    <property type="nucleotide sequence ID" value="NZ_BCVB01000016.1"/>
</dbReference>
<evidence type="ECO:0000313" key="2">
    <source>
        <dbReference type="EMBL" id="AJI22350.1"/>
    </source>
</evidence>
<feature type="domain" description="Na+-translocating membrane potential-generating system MpsC" evidence="1">
    <location>
        <begin position="6"/>
        <end position="110"/>
    </location>
</feature>